<keyword evidence="1" id="KW-0812">Transmembrane</keyword>
<sequence>MGSIKNFLGLCFKGGILVIFPLLLFYLLADKLFEVFVALATPLAPLFPDLIVDFEDYPAVLAFLILIIASFLLGLALRSKLFQRFFHFVEAKTIAYIPLYKAIKRLFGGLLGNSGKDSYQTGLIELSSGALQFVYIIEESGPYTVVLEPTAPSGFTGFVRAYPTQQVTVLKDVSVGDISKVLAHWGYGSSSILNNVSHVKK</sequence>
<keyword evidence="1" id="KW-0472">Membrane</keyword>
<evidence type="ECO:0000313" key="2">
    <source>
        <dbReference type="EMBL" id="RKF18703.1"/>
    </source>
</evidence>
<organism evidence="2 3">
    <name type="scientific">Alginatibacterium sediminis</name>
    <dbReference type="NCBI Taxonomy" id="2164068"/>
    <lineage>
        <taxon>Bacteria</taxon>
        <taxon>Pseudomonadati</taxon>
        <taxon>Pseudomonadota</taxon>
        <taxon>Gammaproteobacteria</taxon>
        <taxon>Alteromonadales</taxon>
        <taxon>Alteromonadaceae</taxon>
        <taxon>Alginatibacterium</taxon>
    </lineage>
</organism>
<protein>
    <recommendedName>
        <fullName evidence="4">DUF502 domain-containing protein</fullName>
    </recommendedName>
</protein>
<evidence type="ECO:0000256" key="1">
    <source>
        <dbReference type="SAM" id="Phobius"/>
    </source>
</evidence>
<dbReference type="EMBL" id="RAQO01000005">
    <property type="protein sequence ID" value="RKF18703.1"/>
    <property type="molecule type" value="Genomic_DNA"/>
</dbReference>
<dbReference type="Proteomes" id="UP000286482">
    <property type="component" value="Unassembled WGS sequence"/>
</dbReference>
<dbReference type="RefSeq" id="WP_120354782.1">
    <property type="nucleotide sequence ID" value="NZ_RAQO01000005.1"/>
</dbReference>
<feature type="transmembrane region" description="Helical" evidence="1">
    <location>
        <begin position="57"/>
        <end position="77"/>
    </location>
</feature>
<name>A0A420EDF2_9ALTE</name>
<proteinExistence type="predicted"/>
<evidence type="ECO:0008006" key="4">
    <source>
        <dbReference type="Google" id="ProtNLM"/>
    </source>
</evidence>
<dbReference type="OrthoDB" id="5636623at2"/>
<dbReference type="AlphaFoldDB" id="A0A420EDF2"/>
<comment type="caution">
    <text evidence="2">The sequence shown here is derived from an EMBL/GenBank/DDBJ whole genome shotgun (WGS) entry which is preliminary data.</text>
</comment>
<evidence type="ECO:0000313" key="3">
    <source>
        <dbReference type="Proteomes" id="UP000286482"/>
    </source>
</evidence>
<keyword evidence="1" id="KW-1133">Transmembrane helix</keyword>
<feature type="transmembrane region" description="Helical" evidence="1">
    <location>
        <begin position="7"/>
        <end position="29"/>
    </location>
</feature>
<accession>A0A420EDF2</accession>
<gene>
    <name evidence="2" type="ORF">DBZ36_09900</name>
</gene>
<reference evidence="2 3" key="1">
    <citation type="submission" date="2018-09" db="EMBL/GenBank/DDBJ databases">
        <authorList>
            <person name="Wang Z."/>
        </authorList>
    </citation>
    <scope>NUCLEOTIDE SEQUENCE [LARGE SCALE GENOMIC DNA]</scope>
    <source>
        <strain evidence="2 3">ALS 81</strain>
    </source>
</reference>
<keyword evidence="3" id="KW-1185">Reference proteome</keyword>